<gene>
    <name evidence="5" type="ORF">M427DRAFT_151861</name>
</gene>
<organism evidence="5 6">
    <name type="scientific">Gonapodya prolifera (strain JEL478)</name>
    <name type="common">Monoblepharis prolifera</name>
    <dbReference type="NCBI Taxonomy" id="1344416"/>
    <lineage>
        <taxon>Eukaryota</taxon>
        <taxon>Fungi</taxon>
        <taxon>Fungi incertae sedis</taxon>
        <taxon>Chytridiomycota</taxon>
        <taxon>Chytridiomycota incertae sedis</taxon>
        <taxon>Monoblepharidomycetes</taxon>
        <taxon>Monoblepharidales</taxon>
        <taxon>Gonapodyaceae</taxon>
        <taxon>Gonapodya</taxon>
    </lineage>
</organism>
<proteinExistence type="predicted"/>
<evidence type="ECO:0000256" key="3">
    <source>
        <dbReference type="PROSITE-ProRule" id="PRU00023"/>
    </source>
</evidence>
<sequence>MEDAETQSAVESGLPVETIPDAVPVSEPDPSQWTALLFAAVEADDLEAIRTALDSGASANVRKKITLTAHVTPEREESGSGAFAEVDNEEMKEDEIEGESLLAVAIIKGNVEIVSMLLKGGANINAKCEWKVTDFASPFWTTGDWEERWRQSFAYHSALHLALSEGPVELNPSGFHVKLVDPKEKSETSVEKVLQPSPEIVRLICDHEDVQITENDAVRAGRIGGEVEQTVNRQFLVDQLYRHLTGQPEASNDAGADNTNNSGEAVVTSAENDDDSEEGEEEEEQEDDDSVSGDTKGPAPIAGGDAESAEKTSDPTADLIRAIETHNVEAVKAAIRRGANVNACKKVTLRVEIDGATKKDTCDAESILALAVMHENLEIAKEVLDAGCDIHAPVSWKLAEYHDSWSAERWEKNHWFLEYQFPSICDLVLSSAHLVTPYNDIRQQFTRLAVQRGCLAYNKKGPHPLVRDPQKPEQVCLIGKLEPSLAMLKLLLERGAQASTTARARARKFENREISDFLESHFRQLVPKHRGEYTKVSIDVPLVPGGTDDPTLEVVPSTEPGADVDEIDTLTIPPAGRGPTPDERLIVALESRRLDLVRGALRDGASPHARKRVQLNVRFGMDVKRDEIWAESAIALAVLYGEEAFIDELCKAGADLNREVGWRIPDFEGEWEEERWNNGTRYAATYVFPSLIDITLVTPQFFSPFSNITRDFGGMLDERVLALNKDGARVVLDTPHNRTQACDFIRIHPNPNIVRILLANGAQVSAGAMARAKTLEDSTILNMLQEHLEKVTPKPPARVLPTEDVMESHATEPAAEVDAGVEAGSEETKASPTSPVPPGEHLTVPQGSEVRSETTLTPPTLAPEEAAEPVAKVEVDPEAAAAAEQELRNQRLIDAIEVGRLDKVKDALKRGANPRARKKVHLRATVQGETKEEKLDAESALALAILRGSESMARELLDAGADPNADLGWKIANWGDEAEWNRTWDNGRWAATLEFSSSLDIAMVSGTLSSPYGNVLRDFTRMATDDFAVATNKPGYLVSLRDPEDPKAAADFRQAKPDYTMVRTLLTYGAQISQAARERARRMEDKAFSDLIEAHLRRRTAARGTKQNLYIEELRTTMSHQQARILMLEQELRATKEVMSSAVGAAGGPAASMTASLEQANRMVALERTVSELRDELVKKHAAGARQEAELRREIARFIRDLRARDEQLRDAREQVRRMHDAAESSQRIIQLQEILLGQANVAAVAAGGAEPPPYTPVTPLSATFTRLLSRTGTQLRQPPTRGSTSGGGAGGSVGGLSGARVTSSRSGTIGGGVGSSESMNSSTGGVGGAVTASSPEFPRPRRTLSTSSTASASGQSALPPPAVDEGLPPRVAPPPAFSDVARQAEGDPLHFTGAQGMLAGEAA</sequence>
<feature type="compositionally biased region" description="Gly residues" evidence="4">
    <location>
        <begin position="1285"/>
        <end position="1298"/>
    </location>
</feature>
<keyword evidence="2 3" id="KW-0040">ANK repeat</keyword>
<feature type="region of interest" description="Disordered" evidence="4">
    <location>
        <begin position="247"/>
        <end position="314"/>
    </location>
</feature>
<keyword evidence="1" id="KW-0677">Repeat</keyword>
<feature type="region of interest" description="Disordered" evidence="4">
    <location>
        <begin position="1"/>
        <end position="27"/>
    </location>
</feature>
<name>A0A139AV25_GONPJ</name>
<dbReference type="InterPro" id="IPR002110">
    <property type="entry name" value="Ankyrin_rpt"/>
</dbReference>
<feature type="repeat" description="ANK" evidence="3">
    <location>
        <begin position="936"/>
        <end position="968"/>
    </location>
</feature>
<feature type="compositionally biased region" description="Low complexity" evidence="4">
    <location>
        <begin position="1344"/>
        <end position="1358"/>
    </location>
</feature>
<feature type="repeat" description="ANK" evidence="3">
    <location>
        <begin position="97"/>
        <end position="129"/>
    </location>
</feature>
<feature type="compositionally biased region" description="Acidic residues" evidence="4">
    <location>
        <begin position="271"/>
        <end position="291"/>
    </location>
</feature>
<evidence type="ECO:0000313" key="6">
    <source>
        <dbReference type="Proteomes" id="UP000070544"/>
    </source>
</evidence>
<dbReference type="PROSITE" id="PS50297">
    <property type="entry name" value="ANK_REP_REGION"/>
    <property type="match status" value="2"/>
</dbReference>
<keyword evidence="6" id="KW-1185">Reference proteome</keyword>
<dbReference type="InterPro" id="IPR050745">
    <property type="entry name" value="Multifunctional_regulatory"/>
</dbReference>
<protein>
    <recommendedName>
        <fullName evidence="7">Ankyrin</fullName>
    </recommendedName>
</protein>
<dbReference type="PROSITE" id="PS50088">
    <property type="entry name" value="ANK_REPEAT"/>
    <property type="match status" value="2"/>
</dbReference>
<dbReference type="Pfam" id="PF00023">
    <property type="entry name" value="Ank"/>
    <property type="match status" value="1"/>
</dbReference>
<evidence type="ECO:0000256" key="2">
    <source>
        <dbReference type="ARBA" id="ARBA00023043"/>
    </source>
</evidence>
<dbReference type="InterPro" id="IPR036770">
    <property type="entry name" value="Ankyrin_rpt-contain_sf"/>
</dbReference>
<feature type="region of interest" description="Disordered" evidence="4">
    <location>
        <begin position="1272"/>
        <end position="1404"/>
    </location>
</feature>
<evidence type="ECO:0000256" key="1">
    <source>
        <dbReference type="ARBA" id="ARBA00022737"/>
    </source>
</evidence>
<dbReference type="PANTHER" id="PTHR24189">
    <property type="entry name" value="MYOTROPHIN"/>
    <property type="match status" value="1"/>
</dbReference>
<evidence type="ECO:0008006" key="7">
    <source>
        <dbReference type="Google" id="ProtNLM"/>
    </source>
</evidence>
<dbReference type="Proteomes" id="UP000070544">
    <property type="component" value="Unassembled WGS sequence"/>
</dbReference>
<dbReference type="EMBL" id="KQ965735">
    <property type="protein sequence ID" value="KXS20554.1"/>
    <property type="molecule type" value="Genomic_DNA"/>
</dbReference>
<feature type="compositionally biased region" description="Polar residues" evidence="4">
    <location>
        <begin position="1"/>
        <end position="10"/>
    </location>
</feature>
<feature type="compositionally biased region" description="Low complexity" evidence="4">
    <location>
        <begin position="853"/>
        <end position="869"/>
    </location>
</feature>
<dbReference type="SMART" id="SM00248">
    <property type="entry name" value="ANK"/>
    <property type="match status" value="8"/>
</dbReference>
<evidence type="ECO:0000313" key="5">
    <source>
        <dbReference type="EMBL" id="KXS20554.1"/>
    </source>
</evidence>
<dbReference type="SUPFAM" id="SSF48403">
    <property type="entry name" value="Ankyrin repeat"/>
    <property type="match status" value="2"/>
</dbReference>
<dbReference type="Gene3D" id="1.25.40.20">
    <property type="entry name" value="Ankyrin repeat-containing domain"/>
    <property type="match status" value="4"/>
</dbReference>
<dbReference type="OrthoDB" id="10464767at2759"/>
<reference evidence="5 6" key="1">
    <citation type="journal article" date="2015" name="Genome Biol. Evol.">
        <title>Phylogenomic analyses indicate that early fungi evolved digesting cell walls of algal ancestors of land plants.</title>
        <authorList>
            <person name="Chang Y."/>
            <person name="Wang S."/>
            <person name="Sekimoto S."/>
            <person name="Aerts A.L."/>
            <person name="Choi C."/>
            <person name="Clum A."/>
            <person name="LaButti K.M."/>
            <person name="Lindquist E.A."/>
            <person name="Yee Ngan C."/>
            <person name="Ohm R.A."/>
            <person name="Salamov A.A."/>
            <person name="Grigoriev I.V."/>
            <person name="Spatafora J.W."/>
            <person name="Berbee M.L."/>
        </authorList>
    </citation>
    <scope>NUCLEOTIDE SEQUENCE [LARGE SCALE GENOMIC DNA]</scope>
    <source>
        <strain evidence="5 6">JEL478</strain>
    </source>
</reference>
<evidence type="ECO:0000256" key="4">
    <source>
        <dbReference type="SAM" id="MobiDB-lite"/>
    </source>
</evidence>
<accession>A0A139AV25</accession>
<feature type="region of interest" description="Disordered" evidence="4">
    <location>
        <begin position="806"/>
        <end position="869"/>
    </location>
</feature>